<accession>A0A150G1P3</accession>
<protein>
    <submittedName>
        <fullName evidence="1">Uncharacterized protein</fullName>
    </submittedName>
</protein>
<gene>
    <name evidence="1" type="ORF">GPECTOR_80g156</name>
</gene>
<evidence type="ECO:0000313" key="1">
    <source>
        <dbReference type="EMBL" id="KXZ43796.1"/>
    </source>
</evidence>
<proteinExistence type="predicted"/>
<reference evidence="2" key="1">
    <citation type="journal article" date="2016" name="Nat. Commun.">
        <title>The Gonium pectorale genome demonstrates co-option of cell cycle regulation during the evolution of multicellularity.</title>
        <authorList>
            <person name="Hanschen E.R."/>
            <person name="Marriage T.N."/>
            <person name="Ferris P.J."/>
            <person name="Hamaji T."/>
            <person name="Toyoda A."/>
            <person name="Fujiyama A."/>
            <person name="Neme R."/>
            <person name="Noguchi H."/>
            <person name="Minakuchi Y."/>
            <person name="Suzuki M."/>
            <person name="Kawai-Toyooka H."/>
            <person name="Smith D.R."/>
            <person name="Sparks H."/>
            <person name="Anderson J."/>
            <person name="Bakaric R."/>
            <person name="Luria V."/>
            <person name="Karger A."/>
            <person name="Kirschner M.W."/>
            <person name="Durand P.M."/>
            <person name="Michod R.E."/>
            <person name="Nozaki H."/>
            <person name="Olson B.J."/>
        </authorList>
    </citation>
    <scope>NUCLEOTIDE SEQUENCE [LARGE SCALE GENOMIC DNA]</scope>
    <source>
        <strain evidence="2">NIES-2863</strain>
    </source>
</reference>
<dbReference type="EMBL" id="LSYV01000081">
    <property type="protein sequence ID" value="KXZ43796.1"/>
    <property type="molecule type" value="Genomic_DNA"/>
</dbReference>
<keyword evidence="2" id="KW-1185">Reference proteome</keyword>
<comment type="caution">
    <text evidence="1">The sequence shown here is derived from an EMBL/GenBank/DDBJ whole genome shotgun (WGS) entry which is preliminary data.</text>
</comment>
<name>A0A150G1P3_GONPE</name>
<dbReference type="AlphaFoldDB" id="A0A150G1P3"/>
<evidence type="ECO:0000313" key="2">
    <source>
        <dbReference type="Proteomes" id="UP000075714"/>
    </source>
</evidence>
<sequence length="132" mass="13327">MRPLELLEQGDHEAERRLLAEALALRNAEAPAEAEAGAADGYGYGYNGAAAAGGLSAPLLVPSGGALASPLAVPVPMGASYTASQPIDAGRGSFRPNQTIAAGSYSRSLTHGSYMAGLANRPAGQHASHLDD</sequence>
<organism evidence="1 2">
    <name type="scientific">Gonium pectorale</name>
    <name type="common">Green alga</name>
    <dbReference type="NCBI Taxonomy" id="33097"/>
    <lineage>
        <taxon>Eukaryota</taxon>
        <taxon>Viridiplantae</taxon>
        <taxon>Chlorophyta</taxon>
        <taxon>core chlorophytes</taxon>
        <taxon>Chlorophyceae</taxon>
        <taxon>CS clade</taxon>
        <taxon>Chlamydomonadales</taxon>
        <taxon>Volvocaceae</taxon>
        <taxon>Gonium</taxon>
    </lineage>
</organism>
<dbReference type="Proteomes" id="UP000075714">
    <property type="component" value="Unassembled WGS sequence"/>
</dbReference>